<name>A0A8M8V4V7_SESIN</name>
<accession>A0A8M8V4V7</accession>
<evidence type="ECO:0000313" key="1">
    <source>
        <dbReference type="Proteomes" id="UP000504604"/>
    </source>
</evidence>
<dbReference type="KEGG" id="sind:105167590"/>
<dbReference type="OrthoDB" id="867840at2759"/>
<proteinExistence type="predicted"/>
<reference evidence="2" key="1">
    <citation type="submission" date="2025-08" db="UniProtKB">
        <authorList>
            <consortium name="RefSeq"/>
        </authorList>
    </citation>
    <scope>IDENTIFICATION</scope>
</reference>
<gene>
    <name evidence="2" type="primary">LOC105167590</name>
</gene>
<dbReference type="PANTHER" id="PTHR33649:SF4">
    <property type="entry name" value="PAR1 PROTEIN"/>
    <property type="match status" value="1"/>
</dbReference>
<keyword evidence="1" id="KW-1185">Reference proteome</keyword>
<dbReference type="Pfam" id="PF06521">
    <property type="entry name" value="PAR1"/>
    <property type="match status" value="1"/>
</dbReference>
<sequence>MTKTDVICENLPTKLCSFAVASSGKRCVLENYKNAQGKTDYTCKTSEVVVEKLSGYIETNQCMNACGVHREFIGISSEAFLSSEFTARLCSSACYQNCPNIVDLFFNLAVGEGISLPALCQNQKENHRAILEILSNGGATPDPVAAPAPSSF</sequence>
<organism evidence="1 2">
    <name type="scientific">Sesamum indicum</name>
    <name type="common">Oriental sesame</name>
    <name type="synonym">Sesamum orientale</name>
    <dbReference type="NCBI Taxonomy" id="4182"/>
    <lineage>
        <taxon>Eukaryota</taxon>
        <taxon>Viridiplantae</taxon>
        <taxon>Streptophyta</taxon>
        <taxon>Embryophyta</taxon>
        <taxon>Tracheophyta</taxon>
        <taxon>Spermatophyta</taxon>
        <taxon>Magnoliopsida</taxon>
        <taxon>eudicotyledons</taxon>
        <taxon>Gunneridae</taxon>
        <taxon>Pentapetalae</taxon>
        <taxon>asterids</taxon>
        <taxon>lamiids</taxon>
        <taxon>Lamiales</taxon>
        <taxon>Pedaliaceae</taxon>
        <taxon>Sesamum</taxon>
    </lineage>
</organism>
<dbReference type="GeneID" id="105167590"/>
<dbReference type="PANTHER" id="PTHR33649">
    <property type="entry name" value="PAR1 PROTEIN"/>
    <property type="match status" value="1"/>
</dbReference>
<dbReference type="RefSeq" id="XP_020551455.1">
    <property type="nucleotide sequence ID" value="XM_020695796.1"/>
</dbReference>
<protein>
    <submittedName>
        <fullName evidence="2">Uncharacterized protein LOC105167590</fullName>
    </submittedName>
</protein>
<dbReference type="Proteomes" id="UP000504604">
    <property type="component" value="Linkage group LG8"/>
</dbReference>
<evidence type="ECO:0000313" key="2">
    <source>
        <dbReference type="RefSeq" id="XP_020551455.1"/>
    </source>
</evidence>
<dbReference type="InterPro" id="IPR009489">
    <property type="entry name" value="PAR1"/>
</dbReference>
<dbReference type="AlphaFoldDB" id="A0A8M8V4V7"/>